<evidence type="ECO:0000259" key="1">
    <source>
        <dbReference type="Pfam" id="PF21056"/>
    </source>
</evidence>
<dbReference type="EMBL" id="RCMV01001212">
    <property type="protein sequence ID" value="KAG3209747.1"/>
    <property type="molecule type" value="Genomic_DNA"/>
</dbReference>
<dbReference type="AlphaFoldDB" id="A0A8T1BDP7"/>
<evidence type="ECO:0000313" key="3">
    <source>
        <dbReference type="EMBL" id="KAG2899687.1"/>
    </source>
</evidence>
<evidence type="ECO:0000313" key="2">
    <source>
        <dbReference type="EMBL" id="KAG2894421.1"/>
    </source>
</evidence>
<proteinExistence type="predicted"/>
<gene>
    <name evidence="2" type="ORF">PC115_g18149</name>
    <name evidence="3" type="ORF">PC117_g22166</name>
    <name evidence="4" type="ORF">PC129_g19246</name>
</gene>
<name>A0A8T1BDP7_9STRA</name>
<dbReference type="VEuPathDB" id="FungiDB:PC110_g20450"/>
<dbReference type="EMBL" id="RCMI01000917">
    <property type="protein sequence ID" value="KAG2894421.1"/>
    <property type="molecule type" value="Genomic_DNA"/>
</dbReference>
<dbReference type="PANTHER" id="PTHR31569">
    <property type="entry name" value="SWIM-TYPE DOMAIN-CONTAINING PROTEIN"/>
    <property type="match status" value="1"/>
</dbReference>
<dbReference type="PANTHER" id="PTHR31569:SF4">
    <property type="entry name" value="SWIM-TYPE DOMAIN-CONTAINING PROTEIN"/>
    <property type="match status" value="1"/>
</dbReference>
<accession>A0A8T1BDP7</accession>
<protein>
    <recommendedName>
        <fullName evidence="1">ZSWIM1/3 RNaseH-like domain-containing protein</fullName>
    </recommendedName>
</protein>
<reference evidence="3" key="1">
    <citation type="submission" date="2018-10" db="EMBL/GenBank/DDBJ databases">
        <title>Effector identification in a new, highly contiguous assembly of the strawberry crown rot pathogen Phytophthora cactorum.</title>
        <authorList>
            <person name="Armitage A.D."/>
            <person name="Nellist C.F."/>
            <person name="Bates H."/>
            <person name="Vickerstaff R.J."/>
            <person name="Harrison R.J."/>
        </authorList>
    </citation>
    <scope>NUCLEOTIDE SEQUENCE</scope>
    <source>
        <strain evidence="2">4032</strain>
        <strain evidence="3">4040</strain>
        <strain evidence="4">P421</strain>
    </source>
</reference>
<dbReference type="Proteomes" id="UP000774804">
    <property type="component" value="Unassembled WGS sequence"/>
</dbReference>
<evidence type="ECO:0000313" key="5">
    <source>
        <dbReference type="Proteomes" id="UP000736787"/>
    </source>
</evidence>
<dbReference type="InterPro" id="IPR048324">
    <property type="entry name" value="ZSWIM1-3_RNaseH-like"/>
</dbReference>
<feature type="domain" description="ZSWIM1/3 RNaseH-like" evidence="1">
    <location>
        <begin position="25"/>
        <end position="93"/>
    </location>
</feature>
<evidence type="ECO:0000313" key="4">
    <source>
        <dbReference type="EMBL" id="KAG3209747.1"/>
    </source>
</evidence>
<dbReference type="Proteomes" id="UP000736787">
    <property type="component" value="Unassembled WGS sequence"/>
</dbReference>
<comment type="caution">
    <text evidence="3">The sequence shown here is derived from an EMBL/GenBank/DDBJ whole genome shotgun (WGS) entry which is preliminary data.</text>
</comment>
<dbReference type="InterPro" id="IPR052579">
    <property type="entry name" value="Zinc_finger_SWIM"/>
</dbReference>
<dbReference type="Proteomes" id="UP000760860">
    <property type="component" value="Unassembled WGS sequence"/>
</dbReference>
<sequence>MVQMHKIQEQARLTDARRAFAILDELCMQNRGRFAEVLVDSETNVDHIATLQTAKMKRLFRAFPDVIMIYSTHDTNTYRYKLFSFVAHNVFGKIFKDNNPEWDQIRVVATNKAVHDKDVLREMVPDARPLLCQKHVATWLMKQAARLAPAVKKDVKSVT</sequence>
<dbReference type="Pfam" id="PF21056">
    <property type="entry name" value="ZSWIM1-3_RNaseH-like"/>
    <property type="match status" value="1"/>
</dbReference>
<dbReference type="EMBL" id="RCMK01001192">
    <property type="protein sequence ID" value="KAG2899687.1"/>
    <property type="molecule type" value="Genomic_DNA"/>
</dbReference>
<organism evidence="3 5">
    <name type="scientific">Phytophthora cactorum</name>
    <dbReference type="NCBI Taxonomy" id="29920"/>
    <lineage>
        <taxon>Eukaryota</taxon>
        <taxon>Sar</taxon>
        <taxon>Stramenopiles</taxon>
        <taxon>Oomycota</taxon>
        <taxon>Peronosporomycetes</taxon>
        <taxon>Peronosporales</taxon>
        <taxon>Peronosporaceae</taxon>
        <taxon>Phytophthora</taxon>
    </lineage>
</organism>